<feature type="region of interest" description="Disordered" evidence="1">
    <location>
        <begin position="63"/>
        <end position="90"/>
    </location>
</feature>
<gene>
    <name evidence="2" type="ORF">Slati_2354100</name>
</gene>
<evidence type="ECO:0000313" key="2">
    <source>
        <dbReference type="EMBL" id="KAL0438711.1"/>
    </source>
</evidence>
<comment type="caution">
    <text evidence="2">The sequence shown here is derived from an EMBL/GenBank/DDBJ whole genome shotgun (WGS) entry which is preliminary data.</text>
</comment>
<feature type="compositionally biased region" description="Pro residues" evidence="1">
    <location>
        <begin position="80"/>
        <end position="90"/>
    </location>
</feature>
<reference evidence="2" key="2">
    <citation type="journal article" date="2024" name="Plant">
        <title>Genomic evolution and insights into agronomic trait innovations of Sesamum species.</title>
        <authorList>
            <person name="Miao H."/>
            <person name="Wang L."/>
            <person name="Qu L."/>
            <person name="Liu H."/>
            <person name="Sun Y."/>
            <person name="Le M."/>
            <person name="Wang Q."/>
            <person name="Wei S."/>
            <person name="Zheng Y."/>
            <person name="Lin W."/>
            <person name="Duan Y."/>
            <person name="Cao H."/>
            <person name="Xiong S."/>
            <person name="Wang X."/>
            <person name="Wei L."/>
            <person name="Li C."/>
            <person name="Ma Q."/>
            <person name="Ju M."/>
            <person name="Zhao R."/>
            <person name="Li G."/>
            <person name="Mu C."/>
            <person name="Tian Q."/>
            <person name="Mei H."/>
            <person name="Zhang T."/>
            <person name="Gao T."/>
            <person name="Zhang H."/>
        </authorList>
    </citation>
    <scope>NUCLEOTIDE SEQUENCE</scope>
    <source>
        <strain evidence="2">KEN1</strain>
    </source>
</reference>
<evidence type="ECO:0000256" key="1">
    <source>
        <dbReference type="SAM" id="MobiDB-lite"/>
    </source>
</evidence>
<dbReference type="AlphaFoldDB" id="A0AAW2WBN9"/>
<dbReference type="EMBL" id="JACGWN010000008">
    <property type="protein sequence ID" value="KAL0438711.1"/>
    <property type="molecule type" value="Genomic_DNA"/>
</dbReference>
<sequence>MPMVELFRCNELVAKEGEWWYYRPEMWRLEQKVTMPVGSCYLALPLWDDKGINQVYDVSKIRSVTRNPNPRKRKPTPRCSTPPNPTSAVQ</sequence>
<organism evidence="2">
    <name type="scientific">Sesamum latifolium</name>
    <dbReference type="NCBI Taxonomy" id="2727402"/>
    <lineage>
        <taxon>Eukaryota</taxon>
        <taxon>Viridiplantae</taxon>
        <taxon>Streptophyta</taxon>
        <taxon>Embryophyta</taxon>
        <taxon>Tracheophyta</taxon>
        <taxon>Spermatophyta</taxon>
        <taxon>Magnoliopsida</taxon>
        <taxon>eudicotyledons</taxon>
        <taxon>Gunneridae</taxon>
        <taxon>Pentapetalae</taxon>
        <taxon>asterids</taxon>
        <taxon>lamiids</taxon>
        <taxon>Lamiales</taxon>
        <taxon>Pedaliaceae</taxon>
        <taxon>Sesamum</taxon>
    </lineage>
</organism>
<accession>A0AAW2WBN9</accession>
<proteinExistence type="predicted"/>
<reference evidence="2" key="1">
    <citation type="submission" date="2020-06" db="EMBL/GenBank/DDBJ databases">
        <authorList>
            <person name="Li T."/>
            <person name="Hu X."/>
            <person name="Zhang T."/>
            <person name="Song X."/>
            <person name="Zhang H."/>
            <person name="Dai N."/>
            <person name="Sheng W."/>
            <person name="Hou X."/>
            <person name="Wei L."/>
        </authorList>
    </citation>
    <scope>NUCLEOTIDE SEQUENCE</scope>
    <source>
        <strain evidence="2">KEN1</strain>
        <tissue evidence="2">Leaf</tissue>
    </source>
</reference>
<name>A0AAW2WBN9_9LAMI</name>
<protein>
    <submittedName>
        <fullName evidence="2">UDP-glucuronate:xylan alpha-glucuronosyltransferase 2</fullName>
    </submittedName>
</protein>